<accession>A0ABV5VC12</accession>
<evidence type="ECO:0008006" key="5">
    <source>
        <dbReference type="Google" id="ProtNLM"/>
    </source>
</evidence>
<proteinExistence type="predicted"/>
<evidence type="ECO:0000256" key="1">
    <source>
        <dbReference type="SAM" id="MobiDB-lite"/>
    </source>
</evidence>
<feature type="region of interest" description="Disordered" evidence="1">
    <location>
        <begin position="176"/>
        <end position="243"/>
    </location>
</feature>
<organism evidence="3 4">
    <name type="scientific">Streptomyces thermocoprophilus</name>
    <dbReference type="NCBI Taxonomy" id="78356"/>
    <lineage>
        <taxon>Bacteria</taxon>
        <taxon>Bacillati</taxon>
        <taxon>Actinomycetota</taxon>
        <taxon>Actinomycetes</taxon>
        <taxon>Kitasatosporales</taxon>
        <taxon>Streptomycetaceae</taxon>
        <taxon>Streptomyces</taxon>
    </lineage>
</organism>
<keyword evidence="4" id="KW-1185">Reference proteome</keyword>
<name>A0ABV5VC12_9ACTN</name>
<evidence type="ECO:0000313" key="3">
    <source>
        <dbReference type="EMBL" id="MFB9735368.1"/>
    </source>
</evidence>
<evidence type="ECO:0000313" key="4">
    <source>
        <dbReference type="Proteomes" id="UP001589703"/>
    </source>
</evidence>
<dbReference type="Proteomes" id="UP001589703">
    <property type="component" value="Unassembled WGS sequence"/>
</dbReference>
<gene>
    <name evidence="3" type="ORF">ACFFRO_09520</name>
</gene>
<feature type="compositionally biased region" description="Gly residues" evidence="1">
    <location>
        <begin position="191"/>
        <end position="222"/>
    </location>
</feature>
<reference evidence="3 4" key="1">
    <citation type="submission" date="2024-09" db="EMBL/GenBank/DDBJ databases">
        <authorList>
            <person name="Sun Q."/>
            <person name="Mori K."/>
        </authorList>
    </citation>
    <scope>NUCLEOTIDE SEQUENCE [LARGE SCALE GENOMIC DNA]</scope>
    <source>
        <strain evidence="3 4">JCM 10918</strain>
    </source>
</reference>
<protein>
    <recommendedName>
        <fullName evidence="5">Membrane lipoprotein</fullName>
    </recommendedName>
</protein>
<dbReference type="RefSeq" id="WP_385858628.1">
    <property type="nucleotide sequence ID" value="NZ_JBHMAR010000007.1"/>
</dbReference>
<keyword evidence="2" id="KW-0732">Signal</keyword>
<dbReference type="EMBL" id="JBHMAR010000007">
    <property type="protein sequence ID" value="MFB9735368.1"/>
    <property type="molecule type" value="Genomic_DNA"/>
</dbReference>
<feature type="signal peptide" evidence="2">
    <location>
        <begin position="1"/>
        <end position="30"/>
    </location>
</feature>
<sequence>MKRRSRALPRSLPVRALLVPALLVPLAACGTERAGASGDGGTQATAPADPADLAARAHARGVAPEHVYVTDVPGHTLAQQSVGVIGDDGFTASYVSRGDGTTVQLTVDRTEHAAGACPSPVGGTDAAPCVRDGEIWYREGTGGHREYTVPKDDHVVRVGGDGVPRDVLRTAAEHVHRPTAAELDTLMPAGTGTGEGAGSVAGSGSGSGAGEVAGAGAGGGPVERGDLPPEGDGAPDNHVGTSG</sequence>
<comment type="caution">
    <text evidence="3">The sequence shown here is derived from an EMBL/GenBank/DDBJ whole genome shotgun (WGS) entry which is preliminary data.</text>
</comment>
<feature type="chain" id="PRO_5047027115" description="Membrane lipoprotein" evidence="2">
    <location>
        <begin position="31"/>
        <end position="243"/>
    </location>
</feature>
<evidence type="ECO:0000256" key="2">
    <source>
        <dbReference type="SAM" id="SignalP"/>
    </source>
</evidence>